<dbReference type="Pfam" id="PF07681">
    <property type="entry name" value="DoxX"/>
    <property type="match status" value="1"/>
</dbReference>
<feature type="transmembrane region" description="Helical" evidence="5">
    <location>
        <begin position="105"/>
        <end position="125"/>
    </location>
</feature>
<gene>
    <name evidence="6" type="ORF">TALK_20560</name>
</gene>
<comment type="caution">
    <text evidence="6">The sequence shown here is derived from an EMBL/GenBank/DDBJ whole genome shotgun (WGS) entry which is preliminary data.</text>
</comment>
<evidence type="ECO:0000256" key="1">
    <source>
        <dbReference type="ARBA" id="ARBA00004141"/>
    </source>
</evidence>
<organism evidence="6 7">
    <name type="scientific">Thalassospira alkalitolerans</name>
    <dbReference type="NCBI Taxonomy" id="1293890"/>
    <lineage>
        <taxon>Bacteria</taxon>
        <taxon>Pseudomonadati</taxon>
        <taxon>Pseudomonadota</taxon>
        <taxon>Alphaproteobacteria</taxon>
        <taxon>Rhodospirillales</taxon>
        <taxon>Thalassospiraceae</taxon>
        <taxon>Thalassospira</taxon>
    </lineage>
</organism>
<dbReference type="EMBL" id="JFKB01000025">
    <property type="protein sequence ID" value="OSQ43365.1"/>
    <property type="molecule type" value="Genomic_DNA"/>
</dbReference>
<accession>A0A1Y2L629</accession>
<sequence>MTGLHDRVFGCLMVKTNGWFIGFAARLWFAAILLPYYFNSALTKVAGDSFPSAGAFAQILPSIAEQYVYDTAAIPFFPWHLIVIAGTIAEFVLPVLIVAGLFTRLSALAMIGFVGVQTIVDIVFHGAVTGELFDGLPDQLIDQRMLWAFILMILVVKGGGRISIDYILSRRS</sequence>
<dbReference type="InterPro" id="IPR032808">
    <property type="entry name" value="DoxX"/>
</dbReference>
<keyword evidence="4 5" id="KW-0472">Membrane</keyword>
<feature type="transmembrane region" description="Helical" evidence="5">
    <location>
        <begin position="77"/>
        <end position="98"/>
    </location>
</feature>
<comment type="subcellular location">
    <subcellularLocation>
        <location evidence="1">Membrane</location>
        <topology evidence="1">Multi-pass membrane protein</topology>
    </subcellularLocation>
</comment>
<dbReference type="Proteomes" id="UP000193396">
    <property type="component" value="Unassembled WGS sequence"/>
</dbReference>
<evidence type="ECO:0000256" key="2">
    <source>
        <dbReference type="ARBA" id="ARBA00022692"/>
    </source>
</evidence>
<keyword evidence="7" id="KW-1185">Reference proteome</keyword>
<feature type="transmembrane region" description="Helical" evidence="5">
    <location>
        <begin position="20"/>
        <end position="38"/>
    </location>
</feature>
<evidence type="ECO:0000256" key="4">
    <source>
        <dbReference type="ARBA" id="ARBA00023136"/>
    </source>
</evidence>
<evidence type="ECO:0000256" key="3">
    <source>
        <dbReference type="ARBA" id="ARBA00022989"/>
    </source>
</evidence>
<keyword evidence="3 5" id="KW-1133">Transmembrane helix</keyword>
<feature type="transmembrane region" description="Helical" evidence="5">
    <location>
        <begin position="145"/>
        <end position="168"/>
    </location>
</feature>
<dbReference type="STRING" id="1293890.TALK_20560"/>
<dbReference type="GO" id="GO:0016020">
    <property type="term" value="C:membrane"/>
    <property type="evidence" value="ECO:0007669"/>
    <property type="project" value="UniProtKB-SubCell"/>
</dbReference>
<evidence type="ECO:0000313" key="7">
    <source>
        <dbReference type="Proteomes" id="UP000193396"/>
    </source>
</evidence>
<dbReference type="AlphaFoldDB" id="A0A1Y2L629"/>
<name>A0A1Y2L629_9PROT</name>
<protein>
    <submittedName>
        <fullName evidence="6">DoxX</fullName>
    </submittedName>
</protein>
<keyword evidence="2 5" id="KW-0812">Transmembrane</keyword>
<evidence type="ECO:0000256" key="5">
    <source>
        <dbReference type="SAM" id="Phobius"/>
    </source>
</evidence>
<proteinExistence type="predicted"/>
<reference evidence="6 7" key="1">
    <citation type="submission" date="2014-03" db="EMBL/GenBank/DDBJ databases">
        <title>The draft genome sequence of Thalassospira alkalitolerans JCM 18968.</title>
        <authorList>
            <person name="Lai Q."/>
            <person name="Shao Z."/>
        </authorList>
    </citation>
    <scope>NUCLEOTIDE SEQUENCE [LARGE SCALE GENOMIC DNA]</scope>
    <source>
        <strain evidence="6 7">JCM 18968</strain>
    </source>
</reference>
<evidence type="ECO:0000313" key="6">
    <source>
        <dbReference type="EMBL" id="OSQ43365.1"/>
    </source>
</evidence>